<dbReference type="SUPFAM" id="SSF56112">
    <property type="entry name" value="Protein kinase-like (PK-like)"/>
    <property type="match status" value="1"/>
</dbReference>
<protein>
    <recommendedName>
        <fullName evidence="6">Protein kinase domain-containing protein</fullName>
    </recommendedName>
</protein>
<dbReference type="SMART" id="SM00671">
    <property type="entry name" value="SEL1"/>
    <property type="match status" value="9"/>
</dbReference>
<evidence type="ECO:0000313" key="8">
    <source>
        <dbReference type="Proteomes" id="UP001470230"/>
    </source>
</evidence>
<reference evidence="7 8" key="1">
    <citation type="submission" date="2024-04" db="EMBL/GenBank/DDBJ databases">
        <title>Tritrichomonas musculus Genome.</title>
        <authorList>
            <person name="Alves-Ferreira E."/>
            <person name="Grigg M."/>
            <person name="Lorenzi H."/>
            <person name="Galac M."/>
        </authorList>
    </citation>
    <scope>NUCLEOTIDE SEQUENCE [LARGE SCALE GENOMIC DNA]</scope>
    <source>
        <strain evidence="7 8">EAF2021</strain>
    </source>
</reference>
<organism evidence="7 8">
    <name type="scientific">Tritrichomonas musculus</name>
    <dbReference type="NCBI Taxonomy" id="1915356"/>
    <lineage>
        <taxon>Eukaryota</taxon>
        <taxon>Metamonada</taxon>
        <taxon>Parabasalia</taxon>
        <taxon>Tritrichomonadida</taxon>
        <taxon>Tritrichomonadidae</taxon>
        <taxon>Tritrichomonas</taxon>
    </lineage>
</organism>
<dbReference type="PRINTS" id="PR00109">
    <property type="entry name" value="TYRKINASE"/>
</dbReference>
<dbReference type="InterPro" id="IPR006597">
    <property type="entry name" value="Sel1-like"/>
</dbReference>
<feature type="domain" description="Protein kinase" evidence="6">
    <location>
        <begin position="12"/>
        <end position="280"/>
    </location>
</feature>
<dbReference type="Proteomes" id="UP001470230">
    <property type="component" value="Unassembled WGS sequence"/>
</dbReference>
<dbReference type="Gene3D" id="1.25.40.10">
    <property type="entry name" value="Tetratricopeptide repeat domain"/>
    <property type="match status" value="2"/>
</dbReference>
<dbReference type="Pfam" id="PF07714">
    <property type="entry name" value="PK_Tyr_Ser-Thr"/>
    <property type="match status" value="1"/>
</dbReference>
<evidence type="ECO:0000256" key="5">
    <source>
        <dbReference type="PROSITE-ProRule" id="PRU10141"/>
    </source>
</evidence>
<sequence length="900" mass="102607">MSIGNITKLDQYSLGSRIGQGAFGEVFKIKETKTYTDLAAKISQVSIFPNSDSMEKLLEEVDILSKVNHASIVKFVGFSPVNFHNEPKPVIITEFVPKGSLYDILDLERRGRAIKEWNDTQKLIVLYGIASGMSFLHSHNIIHRDLKPANILLDKSYYPKICDFGLSKNIDRNKQSTISVKGTPVYISPEIWTDQKYTFACDVYDFAIVTYEIIVGAEPWSKLNEITIARNVAKGSRPYIPDYVNSSYRNLITSCWKQNPNERPTFDDILGSLKTDKGFITDLTIENVFKEFVEYIDSFPASFNETSKCIKHKKHPSLTTISMVIKPRAETINIPNHKMINKEDTIRKRRKKKSVNKTLINSREKKLTFPLHEFNKLNNECQNIVREAEENKEKMFTIGQYLIEGLHGFNKNIEIGIMYLNESIHLGCTDAAIYYSKILIDGDLIDPDLDKASSLLKQHGKEKSGNVMVLKGRIFKKEKEYQKAFELFEKASNLGNTESMYQLGKMLFKGQGCIANKREAKKWLERSKNNGFIKSEKFLSDNFSANETVNKSSTTTIEKVKRTDDDYKKSKIAKSTISVPYKNDKKRSTAARYKNGGTEVTKSDISTIKLKRNVIVENEDSCSYKEYSNEDISLDISITEDPSDLLFETSEISMNCGKSIDKIKMDADNGYLSAIVKYAEIQYYGIDVPVNKKEAADYFKIAAEKGDMKAMKYFACMLYNGEGTHINKNKAAFYYKKVADNWDHEAMEKYAHMLYKGDGIIMNKERAAEYYRKASNNGNVNAKNCYADMLYNGDGIGMDKGLASIYYKEAAERGHVEAMNSYAGMLYNGDGIWMNKSDAAIYYKKAAEKGHIDAMNCYANMLYKGDGIERNKKKSYYYFKRAAQKGDENAKMHLSIYFNE</sequence>
<dbReference type="InterPro" id="IPR008271">
    <property type="entry name" value="Ser/Thr_kinase_AS"/>
</dbReference>
<dbReference type="EMBL" id="JAPFFF010000026">
    <property type="protein sequence ID" value="KAK8849294.1"/>
    <property type="molecule type" value="Genomic_DNA"/>
</dbReference>
<evidence type="ECO:0000259" key="6">
    <source>
        <dbReference type="PROSITE" id="PS50011"/>
    </source>
</evidence>
<evidence type="ECO:0000256" key="2">
    <source>
        <dbReference type="ARBA" id="ARBA00022741"/>
    </source>
</evidence>
<keyword evidence="1" id="KW-0418">Kinase</keyword>
<dbReference type="PANTHER" id="PTHR44329">
    <property type="entry name" value="SERINE/THREONINE-PROTEIN KINASE TNNI3K-RELATED"/>
    <property type="match status" value="1"/>
</dbReference>
<dbReference type="InterPro" id="IPR051681">
    <property type="entry name" value="Ser/Thr_Kinases-Pseudokinases"/>
</dbReference>
<dbReference type="SMART" id="SM00220">
    <property type="entry name" value="S_TKc"/>
    <property type="match status" value="1"/>
</dbReference>
<evidence type="ECO:0000256" key="3">
    <source>
        <dbReference type="ARBA" id="ARBA00022840"/>
    </source>
</evidence>
<dbReference type="PANTHER" id="PTHR44329:SF298">
    <property type="entry name" value="MIXED LINEAGE KINASE DOMAIN-LIKE PROTEIN"/>
    <property type="match status" value="1"/>
</dbReference>
<evidence type="ECO:0000256" key="4">
    <source>
        <dbReference type="PROSITE-ProRule" id="PRU00339"/>
    </source>
</evidence>
<dbReference type="InterPro" id="IPR019734">
    <property type="entry name" value="TPR_rpt"/>
</dbReference>
<dbReference type="SUPFAM" id="SSF81901">
    <property type="entry name" value="HCP-like"/>
    <property type="match status" value="2"/>
</dbReference>
<keyword evidence="3 5" id="KW-0067">ATP-binding</keyword>
<feature type="binding site" evidence="5">
    <location>
        <position position="41"/>
    </location>
    <ligand>
        <name>ATP</name>
        <dbReference type="ChEBI" id="CHEBI:30616"/>
    </ligand>
</feature>
<gene>
    <name evidence="7" type="ORF">M9Y10_018663</name>
</gene>
<evidence type="ECO:0000313" key="7">
    <source>
        <dbReference type="EMBL" id="KAK8849294.1"/>
    </source>
</evidence>
<proteinExistence type="predicted"/>
<dbReference type="InterPro" id="IPR011009">
    <property type="entry name" value="Kinase-like_dom_sf"/>
</dbReference>
<dbReference type="PROSITE" id="PS50005">
    <property type="entry name" value="TPR"/>
    <property type="match status" value="1"/>
</dbReference>
<keyword evidence="2 5" id="KW-0547">Nucleotide-binding</keyword>
<feature type="repeat" description="TPR" evidence="4">
    <location>
        <begin position="465"/>
        <end position="498"/>
    </location>
</feature>
<keyword evidence="8" id="KW-1185">Reference proteome</keyword>
<dbReference type="InterPro" id="IPR011990">
    <property type="entry name" value="TPR-like_helical_dom_sf"/>
</dbReference>
<dbReference type="InterPro" id="IPR001245">
    <property type="entry name" value="Ser-Thr/Tyr_kinase_cat_dom"/>
</dbReference>
<dbReference type="PROSITE" id="PS00107">
    <property type="entry name" value="PROTEIN_KINASE_ATP"/>
    <property type="match status" value="1"/>
</dbReference>
<dbReference type="InterPro" id="IPR000719">
    <property type="entry name" value="Prot_kinase_dom"/>
</dbReference>
<dbReference type="PROSITE" id="PS50011">
    <property type="entry name" value="PROTEIN_KINASE_DOM"/>
    <property type="match status" value="1"/>
</dbReference>
<comment type="caution">
    <text evidence="7">The sequence shown here is derived from an EMBL/GenBank/DDBJ whole genome shotgun (WGS) entry which is preliminary data.</text>
</comment>
<keyword evidence="1" id="KW-0723">Serine/threonine-protein kinase</keyword>
<dbReference type="CDD" id="cd13999">
    <property type="entry name" value="STKc_MAP3K-like"/>
    <property type="match status" value="1"/>
</dbReference>
<name>A0ABR2HNC6_9EUKA</name>
<dbReference type="Pfam" id="PF08238">
    <property type="entry name" value="Sel1"/>
    <property type="match status" value="8"/>
</dbReference>
<evidence type="ECO:0000256" key="1">
    <source>
        <dbReference type="ARBA" id="ARBA00022527"/>
    </source>
</evidence>
<accession>A0ABR2HNC6</accession>
<dbReference type="Gene3D" id="1.10.510.10">
    <property type="entry name" value="Transferase(Phosphotransferase) domain 1"/>
    <property type="match status" value="1"/>
</dbReference>
<dbReference type="InterPro" id="IPR017441">
    <property type="entry name" value="Protein_kinase_ATP_BS"/>
</dbReference>
<keyword evidence="4" id="KW-0802">TPR repeat</keyword>
<dbReference type="PROSITE" id="PS00108">
    <property type="entry name" value="PROTEIN_KINASE_ST"/>
    <property type="match status" value="1"/>
</dbReference>
<keyword evidence="1" id="KW-0808">Transferase</keyword>